<keyword evidence="1" id="KW-1133">Transmembrane helix</keyword>
<proteinExistence type="predicted"/>
<sequence>MSSPSLPSKDKVTPWYKQFWPWFLIGLLFSSIIVSTSFAVMSIKSYDGMVVQEDYYEHGKAINMVLAKQEQARALNLTADLRIDPLTSDIVVDLSGDARPEMLYLDLIFPTEDNRDQSFILEHVRDGRYITQGPDNLRYRWYLQIQPALEDADWRLNGEATFPNENSVALLPEGAKKANEQRRACL</sequence>
<accession>A0A455ULX6</accession>
<organism evidence="2 3">
    <name type="scientific">Vreelandella sulfidaeris</name>
    <dbReference type="NCBI Taxonomy" id="115553"/>
    <lineage>
        <taxon>Bacteria</taxon>
        <taxon>Pseudomonadati</taxon>
        <taxon>Pseudomonadota</taxon>
        <taxon>Gammaproteobacteria</taxon>
        <taxon>Oceanospirillales</taxon>
        <taxon>Halomonadaceae</taxon>
        <taxon>Vreelandella</taxon>
    </lineage>
</organism>
<name>A0A455ULX6_9GAMM</name>
<evidence type="ECO:0000313" key="2">
    <source>
        <dbReference type="EMBL" id="BBI63934.1"/>
    </source>
</evidence>
<keyword evidence="1" id="KW-0812">Transmembrane</keyword>
<dbReference type="AlphaFoldDB" id="A0A455ULX6"/>
<keyword evidence="1" id="KW-0472">Membrane</keyword>
<dbReference type="InterPro" id="IPR008620">
    <property type="entry name" value="FixH"/>
</dbReference>
<dbReference type="EMBL" id="AP019514">
    <property type="protein sequence ID" value="BBI63934.1"/>
    <property type="molecule type" value="Genomic_DNA"/>
</dbReference>
<dbReference type="Proteomes" id="UP000320231">
    <property type="component" value="Chromosome"/>
</dbReference>
<gene>
    <name evidence="2" type="ORF">HSBAA_52400</name>
</gene>
<feature type="transmembrane region" description="Helical" evidence="1">
    <location>
        <begin position="20"/>
        <end position="40"/>
    </location>
</feature>
<evidence type="ECO:0000256" key="1">
    <source>
        <dbReference type="SAM" id="Phobius"/>
    </source>
</evidence>
<protein>
    <submittedName>
        <fullName evidence="2">Membrane protein</fullName>
    </submittedName>
</protein>
<dbReference type="KEGG" id="hsr:HSBAA_52400"/>
<dbReference type="Pfam" id="PF05751">
    <property type="entry name" value="FixH"/>
    <property type="match status" value="1"/>
</dbReference>
<reference evidence="2 3" key="1">
    <citation type="journal article" date="2019" name="Microbiol. Resour. Announc.">
        <title>Complete Genome Sequence of Halomonas sulfidaeris Strain Esulfide1 Isolated from a Metal Sulfide Rock at a Depth of 2,200 Meters, Obtained Using Nanopore Sequencing.</title>
        <authorList>
            <person name="Saito M."/>
            <person name="Nishigata A."/>
            <person name="Galipon J."/>
            <person name="Arakawa K."/>
        </authorList>
    </citation>
    <scope>NUCLEOTIDE SEQUENCE [LARGE SCALE GENOMIC DNA]</scope>
    <source>
        <strain evidence="2 3">ATCC BAA-803</strain>
    </source>
</reference>
<evidence type="ECO:0000313" key="3">
    <source>
        <dbReference type="Proteomes" id="UP000320231"/>
    </source>
</evidence>